<name>A0A6J4Q9B5_9ACTN</name>
<dbReference type="NCBIfam" id="TIGR02436">
    <property type="entry name" value="four helix bundle protein"/>
    <property type="match status" value="1"/>
</dbReference>
<accession>A0A6J4Q9B5</accession>
<protein>
    <recommendedName>
        <fullName evidence="2">Four helix bundle protein</fullName>
    </recommendedName>
</protein>
<dbReference type="Pfam" id="PF05635">
    <property type="entry name" value="23S_rRNA_IVP"/>
    <property type="match status" value="1"/>
</dbReference>
<sequence length="122" mass="13761">MRDFRKLKIWERGYRLTLDVYGVTAAFPREEVYGLTRQMRRSCAAIPANIAEGCGRGSKADLARFLQIALGSATELENHLLLAGDLLLLQPDDYKRLAGETTELKRMLTAFVKNLKTFADKP</sequence>
<proteinExistence type="predicted"/>
<dbReference type="InterPro" id="IPR012657">
    <property type="entry name" value="23S_rRNA-intervening_sequence"/>
</dbReference>
<organism evidence="1">
    <name type="scientific">uncultured Rubrobacteraceae bacterium</name>
    <dbReference type="NCBI Taxonomy" id="349277"/>
    <lineage>
        <taxon>Bacteria</taxon>
        <taxon>Bacillati</taxon>
        <taxon>Actinomycetota</taxon>
        <taxon>Rubrobacteria</taxon>
        <taxon>Rubrobacterales</taxon>
        <taxon>Rubrobacteraceae</taxon>
        <taxon>environmental samples</taxon>
    </lineage>
</organism>
<dbReference type="InterPro" id="IPR036583">
    <property type="entry name" value="23S_rRNA_IVS_sf"/>
</dbReference>
<dbReference type="SUPFAM" id="SSF158446">
    <property type="entry name" value="IVS-encoded protein-like"/>
    <property type="match status" value="1"/>
</dbReference>
<evidence type="ECO:0000313" key="1">
    <source>
        <dbReference type="EMBL" id="CAA9435455.1"/>
    </source>
</evidence>
<reference evidence="1" key="1">
    <citation type="submission" date="2020-02" db="EMBL/GenBank/DDBJ databases">
        <authorList>
            <person name="Meier V. D."/>
        </authorList>
    </citation>
    <scope>NUCLEOTIDE SEQUENCE</scope>
    <source>
        <strain evidence="1">AVDCRST_MAG22</strain>
    </source>
</reference>
<dbReference type="PANTHER" id="PTHR38471:SF2">
    <property type="entry name" value="FOUR HELIX BUNDLE PROTEIN"/>
    <property type="match status" value="1"/>
</dbReference>
<evidence type="ECO:0008006" key="2">
    <source>
        <dbReference type="Google" id="ProtNLM"/>
    </source>
</evidence>
<dbReference type="EMBL" id="CADCUV010000175">
    <property type="protein sequence ID" value="CAA9435455.1"/>
    <property type="molecule type" value="Genomic_DNA"/>
</dbReference>
<dbReference type="CDD" id="cd16377">
    <property type="entry name" value="23S_rRNA_IVP_like"/>
    <property type="match status" value="1"/>
</dbReference>
<dbReference type="PANTHER" id="PTHR38471">
    <property type="entry name" value="FOUR HELIX BUNDLE PROTEIN"/>
    <property type="match status" value="1"/>
</dbReference>
<dbReference type="AlphaFoldDB" id="A0A6J4Q9B5"/>
<gene>
    <name evidence="1" type="ORF">AVDCRST_MAG22-3621</name>
</gene>
<dbReference type="Gene3D" id="1.20.1440.60">
    <property type="entry name" value="23S rRNA-intervening sequence"/>
    <property type="match status" value="1"/>
</dbReference>